<dbReference type="PANTHER" id="PTHR12385">
    <property type="entry name" value="CHOLINE TRANSPORTER-LIKE (SLC FAMILY 44)"/>
    <property type="match status" value="1"/>
</dbReference>
<organism evidence="9 10">
    <name type="scientific">Calicophoron daubneyi</name>
    <name type="common">Rumen fluke</name>
    <name type="synonym">Paramphistomum daubneyi</name>
    <dbReference type="NCBI Taxonomy" id="300641"/>
    <lineage>
        <taxon>Eukaryota</taxon>
        <taxon>Metazoa</taxon>
        <taxon>Spiralia</taxon>
        <taxon>Lophotrochozoa</taxon>
        <taxon>Platyhelminthes</taxon>
        <taxon>Trematoda</taxon>
        <taxon>Digenea</taxon>
        <taxon>Plagiorchiida</taxon>
        <taxon>Pronocephalata</taxon>
        <taxon>Paramphistomoidea</taxon>
        <taxon>Paramphistomidae</taxon>
        <taxon>Calicophoron</taxon>
    </lineage>
</organism>
<evidence type="ECO:0000256" key="8">
    <source>
        <dbReference type="SAM" id="MobiDB-lite"/>
    </source>
</evidence>
<feature type="transmembrane region" description="Helical" evidence="7">
    <location>
        <begin position="370"/>
        <end position="396"/>
    </location>
</feature>
<dbReference type="InterPro" id="IPR007603">
    <property type="entry name" value="Choline_transptr-like"/>
</dbReference>
<evidence type="ECO:0000256" key="6">
    <source>
        <dbReference type="ARBA" id="ARBA00023180"/>
    </source>
</evidence>
<evidence type="ECO:0000256" key="4">
    <source>
        <dbReference type="ARBA" id="ARBA00022989"/>
    </source>
</evidence>
<proteinExistence type="inferred from homology"/>
<evidence type="ECO:0000256" key="5">
    <source>
        <dbReference type="ARBA" id="ARBA00023136"/>
    </source>
</evidence>
<keyword evidence="5 7" id="KW-0472">Membrane</keyword>
<gene>
    <name evidence="9" type="ORF">CDAUBV1_LOCUS4619</name>
</gene>
<comment type="similarity">
    <text evidence="2 7">Belongs to the CTL (choline transporter-like) family.</text>
</comment>
<comment type="caution">
    <text evidence="9">The sequence shown here is derived from an EMBL/GenBank/DDBJ whole genome shotgun (WGS) entry which is preliminary data.</text>
</comment>
<feature type="transmembrane region" description="Helical" evidence="7">
    <location>
        <begin position="276"/>
        <end position="301"/>
    </location>
</feature>
<evidence type="ECO:0000313" key="10">
    <source>
        <dbReference type="Proteomes" id="UP001497525"/>
    </source>
</evidence>
<dbReference type="PANTHER" id="PTHR12385:SF14">
    <property type="entry name" value="CHOLINE TRANSPORTER-LIKE 2"/>
    <property type="match status" value="1"/>
</dbReference>
<feature type="region of interest" description="Disordered" evidence="8">
    <location>
        <begin position="1"/>
        <end position="20"/>
    </location>
</feature>
<dbReference type="GO" id="GO:0022857">
    <property type="term" value="F:transmembrane transporter activity"/>
    <property type="evidence" value="ECO:0007669"/>
    <property type="project" value="UniProtKB-UniRule"/>
</dbReference>
<evidence type="ECO:0000313" key="9">
    <source>
        <dbReference type="EMBL" id="CAL5132109.1"/>
    </source>
</evidence>
<comment type="subcellular location">
    <subcellularLocation>
        <location evidence="7">Cell membrane</location>
        <topology evidence="7">Multi-pass membrane protein</topology>
    </subcellularLocation>
    <subcellularLocation>
        <location evidence="1">Membrane</location>
        <topology evidence="1">Multi-pass membrane protein</topology>
    </subcellularLocation>
</comment>
<dbReference type="Pfam" id="PF04515">
    <property type="entry name" value="Choline_transpo"/>
    <property type="match status" value="1"/>
</dbReference>
<dbReference type="AlphaFoldDB" id="A0AAV2T7Q3"/>
<accession>A0AAV2T7Q3</accession>
<dbReference type="Proteomes" id="UP001497525">
    <property type="component" value="Unassembled WGS sequence"/>
</dbReference>
<feature type="transmembrane region" description="Helical" evidence="7">
    <location>
        <begin position="328"/>
        <end position="349"/>
    </location>
</feature>
<feature type="transmembrane region" description="Helical" evidence="7">
    <location>
        <begin position="513"/>
        <end position="533"/>
    </location>
</feature>
<comment type="function">
    <text evidence="7">Choline transporter.</text>
</comment>
<feature type="transmembrane region" description="Helical" evidence="7">
    <location>
        <begin position="612"/>
        <end position="636"/>
    </location>
</feature>
<feature type="transmembrane region" description="Helical" evidence="7">
    <location>
        <begin position="246"/>
        <end position="269"/>
    </location>
</feature>
<keyword evidence="3 7" id="KW-0812">Transmembrane</keyword>
<protein>
    <recommendedName>
        <fullName evidence="7">Choline transporter-like protein</fullName>
    </recommendedName>
</protein>
<evidence type="ECO:0000256" key="2">
    <source>
        <dbReference type="ARBA" id="ARBA00007168"/>
    </source>
</evidence>
<evidence type="ECO:0000256" key="1">
    <source>
        <dbReference type="ARBA" id="ARBA00004141"/>
    </source>
</evidence>
<feature type="transmembrane region" description="Helical" evidence="7">
    <location>
        <begin position="36"/>
        <end position="55"/>
    </location>
</feature>
<keyword evidence="6" id="KW-0325">Glycoprotein</keyword>
<feature type="transmembrane region" description="Helical" evidence="7">
    <location>
        <begin position="656"/>
        <end position="678"/>
    </location>
</feature>
<feature type="transmembrane region" description="Helical" evidence="7">
    <location>
        <begin position="467"/>
        <end position="492"/>
    </location>
</feature>
<dbReference type="GO" id="GO:0005886">
    <property type="term" value="C:plasma membrane"/>
    <property type="evidence" value="ECO:0007669"/>
    <property type="project" value="UniProtKB-SubCell"/>
</dbReference>
<reference evidence="9" key="1">
    <citation type="submission" date="2024-06" db="EMBL/GenBank/DDBJ databases">
        <authorList>
            <person name="Liu X."/>
            <person name="Lenzi L."/>
            <person name="Haldenby T S."/>
            <person name="Uol C."/>
        </authorList>
    </citation>
    <scope>NUCLEOTIDE SEQUENCE</scope>
</reference>
<dbReference type="EMBL" id="CAXLJL010000114">
    <property type="protein sequence ID" value="CAL5132109.1"/>
    <property type="molecule type" value="Genomic_DNA"/>
</dbReference>
<evidence type="ECO:0000256" key="3">
    <source>
        <dbReference type="ARBA" id="ARBA00022692"/>
    </source>
</evidence>
<keyword evidence="4 7" id="KW-1133">Transmembrane helix</keyword>
<evidence type="ECO:0000256" key="7">
    <source>
        <dbReference type="RuleBase" id="RU368066"/>
    </source>
</evidence>
<feature type="transmembrane region" description="Helical" evidence="7">
    <location>
        <begin position="577"/>
        <end position="600"/>
    </location>
</feature>
<sequence>MGQSGSSTRDNKERGLPVGPFNGPVSQRSCTDIPCCILFFIFLVGFIILTLWSFAMGDYRRVVYPTDSHGRVCGRDIPDKPYLYFFDIAQCLKLGPLVMMIGCPTPQVCVKSCPDYYWSWKLSYNDKSPDSTRELMICLDSQNGTSPAYANRSIEDLVKNKLCAPYLYSSKPIFGRCLPSEIRRLFSNGTGKIYDKSGKLIQLADAQNESVSGVTIAKSRGLGTADVRKFIIKLTNVFEKVVSDLYASWPTILMCLVFALVLSFLWIVLLRCFAAFMVWFTLILFIVLFTTGTIFSFYRWYHIRTKGAEMPAELTFGVSTYFQSSTSWLVLGIILLVLLVVIVLVVIFLRKRISIAIAIIRETSKALASMTSVLFWPLLPLTLELLVFAQVLFVAICLRSMRDPVGIEDGNQTYMLNQSKAKTNIQEFFQLIPCNPLANNTAGKACRFLYHGGRAYTTFLQFVNLFMFFWLINFVRALAEMTLAGTFAHWYFSRHDPRTMPRCPLWHSFFRAAFYHIGSLAFGSVLIALLQWLRSILEWVETKLKKYDNGFTQCCLRCCCCCLWCLEKFLKFLNRNAFIMIAIYGQSFCSAAHSAFYLLLRNAVRLVVVDKVTDLILLVGKLIVMALSGFVCFLYLEGHIFGDTFWAEYQPSLHYVTVPVTLVVLGSYLVSSLFASVYEMGVDTIFLCFLEDLERNDGSPEHPYYMNKELMEILGKKNQPAKSPKEVEMQIT</sequence>
<name>A0AAV2T7Q3_CALDB</name>